<dbReference type="EC" id="2.1.1.228" evidence="5 15"/>
<organism evidence="19 20">
    <name type="scientific">Candidatus Viridilinea halotolerans</name>
    <dbReference type="NCBI Taxonomy" id="2491704"/>
    <lineage>
        <taxon>Bacteria</taxon>
        <taxon>Bacillati</taxon>
        <taxon>Chloroflexota</taxon>
        <taxon>Chloroflexia</taxon>
        <taxon>Chloroflexales</taxon>
        <taxon>Chloroflexineae</taxon>
        <taxon>Oscillochloridaceae</taxon>
        <taxon>Candidatus Viridilinea</taxon>
    </lineage>
</organism>
<sequence>MIFDVLTLFPAMFSGPTTESILKRAQQAGLITIRLHNIRDWATDRHRTADDAPYGGGAGMVMKAVPLAAAIRAALALEPKAPPAPVILLSPDGTPFTQALAHELAQQPRLVLLCGHYEGLDERVREALVTHEVSIGDYVLTGGELAAMVLIDAVARLCPGVIDAASISEESHSDGLLEYPHYTRPAVWEERPVPPVLLSGHHGEVARWRREERLRRTLARRPDLLPHAYVAGQLSQADLRFLAELGWMP</sequence>
<evidence type="ECO:0000256" key="15">
    <source>
        <dbReference type="HAMAP-Rule" id="MF_00605"/>
    </source>
</evidence>
<keyword evidence="8 15" id="KW-0489">Methyltransferase</keyword>
<keyword evidence="9 15" id="KW-0808">Transferase</keyword>
<dbReference type="GO" id="GO:0002939">
    <property type="term" value="P:tRNA N1-guanine methylation"/>
    <property type="evidence" value="ECO:0007669"/>
    <property type="project" value="TreeGrafter"/>
</dbReference>
<evidence type="ECO:0000256" key="3">
    <source>
        <dbReference type="ARBA" id="ARBA00007630"/>
    </source>
</evidence>
<evidence type="ECO:0000256" key="16">
    <source>
        <dbReference type="PIRSR" id="PIRSR000386-1"/>
    </source>
</evidence>
<evidence type="ECO:0000256" key="7">
    <source>
        <dbReference type="ARBA" id="ARBA00022490"/>
    </source>
</evidence>
<dbReference type="Gene3D" id="3.40.1280.10">
    <property type="match status" value="1"/>
</dbReference>
<keyword evidence="11 15" id="KW-0819">tRNA processing</keyword>
<dbReference type="GO" id="GO:0052906">
    <property type="term" value="F:tRNA (guanine(37)-N1)-methyltransferase activity"/>
    <property type="evidence" value="ECO:0007669"/>
    <property type="project" value="UniProtKB-UniRule"/>
</dbReference>
<evidence type="ECO:0000256" key="12">
    <source>
        <dbReference type="ARBA" id="ARBA00029736"/>
    </source>
</evidence>
<accession>A0A426TYJ3</accession>
<evidence type="ECO:0000256" key="13">
    <source>
        <dbReference type="ARBA" id="ARBA00033392"/>
    </source>
</evidence>
<dbReference type="InterPro" id="IPR029028">
    <property type="entry name" value="Alpha/beta_knot_MTases"/>
</dbReference>
<dbReference type="FunFam" id="1.10.1270.20:FF:000002">
    <property type="entry name" value="tRNA (guanine-N(1)-)-methyltransferase"/>
    <property type="match status" value="1"/>
</dbReference>
<keyword evidence="7 15" id="KW-0963">Cytoplasm</keyword>
<comment type="caution">
    <text evidence="19">The sequence shown here is derived from an EMBL/GenBank/DDBJ whole genome shotgun (WGS) entry which is preliminary data.</text>
</comment>
<reference evidence="19 20" key="1">
    <citation type="submission" date="2018-12" db="EMBL/GenBank/DDBJ databases">
        <title>Genome Sequence of Candidatus Viridilinea halotolerans isolated from saline sulfide-rich spring.</title>
        <authorList>
            <person name="Grouzdev D.S."/>
            <person name="Burganskaya E.I."/>
            <person name="Krutkina M.S."/>
            <person name="Sukhacheva M.V."/>
            <person name="Gorlenko V.M."/>
        </authorList>
    </citation>
    <scope>NUCLEOTIDE SEQUENCE [LARGE SCALE GENOMIC DNA]</scope>
    <source>
        <strain evidence="19">Chok-6</strain>
    </source>
</reference>
<dbReference type="Gene3D" id="1.10.1270.20">
    <property type="entry name" value="tRNA(m1g37)methyltransferase, domain 2"/>
    <property type="match status" value="1"/>
</dbReference>
<evidence type="ECO:0000256" key="9">
    <source>
        <dbReference type="ARBA" id="ARBA00022679"/>
    </source>
</evidence>
<comment type="similarity">
    <text evidence="3 15 17">Belongs to the RNA methyltransferase TrmD family.</text>
</comment>
<feature type="domain" description="tRNA methyltransferase TRMD/TRM10-type" evidence="18">
    <location>
        <begin position="1"/>
        <end position="225"/>
    </location>
</feature>
<evidence type="ECO:0000313" key="19">
    <source>
        <dbReference type="EMBL" id="RRR71084.1"/>
    </source>
</evidence>
<evidence type="ECO:0000256" key="14">
    <source>
        <dbReference type="ARBA" id="ARBA00047783"/>
    </source>
</evidence>
<dbReference type="Pfam" id="PF01746">
    <property type="entry name" value="tRNA_m1G_MT"/>
    <property type="match status" value="1"/>
</dbReference>
<dbReference type="FunFam" id="3.40.1280.10:FF:000001">
    <property type="entry name" value="tRNA (guanine-N(1)-)-methyltransferase"/>
    <property type="match status" value="1"/>
</dbReference>
<dbReference type="InterPro" id="IPR029026">
    <property type="entry name" value="tRNA_m1G_MTases_N"/>
</dbReference>
<evidence type="ECO:0000256" key="1">
    <source>
        <dbReference type="ARBA" id="ARBA00002634"/>
    </source>
</evidence>
<dbReference type="InterPro" id="IPR023148">
    <property type="entry name" value="tRNA_m1G_MeTrfase_C_sf"/>
</dbReference>
<evidence type="ECO:0000256" key="5">
    <source>
        <dbReference type="ARBA" id="ARBA00012807"/>
    </source>
</evidence>
<comment type="subunit">
    <text evidence="4 15 17">Homodimer.</text>
</comment>
<dbReference type="NCBIfam" id="TIGR00088">
    <property type="entry name" value="trmD"/>
    <property type="match status" value="1"/>
</dbReference>
<dbReference type="InterPro" id="IPR002649">
    <property type="entry name" value="tRNA_m1G_MeTrfase_TrmD"/>
</dbReference>
<dbReference type="EMBL" id="RSAS01000474">
    <property type="protein sequence ID" value="RRR71084.1"/>
    <property type="molecule type" value="Genomic_DNA"/>
</dbReference>
<dbReference type="SUPFAM" id="SSF75217">
    <property type="entry name" value="alpha/beta knot"/>
    <property type="match status" value="1"/>
</dbReference>
<proteinExistence type="inferred from homology"/>
<evidence type="ECO:0000313" key="20">
    <source>
        <dbReference type="Proteomes" id="UP000280307"/>
    </source>
</evidence>
<evidence type="ECO:0000256" key="17">
    <source>
        <dbReference type="RuleBase" id="RU003464"/>
    </source>
</evidence>
<evidence type="ECO:0000256" key="8">
    <source>
        <dbReference type="ARBA" id="ARBA00022603"/>
    </source>
</evidence>
<comment type="function">
    <text evidence="1 15 17">Specifically methylates guanosine-37 in various tRNAs.</text>
</comment>
<comment type="catalytic activity">
    <reaction evidence="14 15 17">
        <text>guanosine(37) in tRNA + S-adenosyl-L-methionine = N(1)-methylguanosine(37) in tRNA + S-adenosyl-L-homocysteine + H(+)</text>
        <dbReference type="Rhea" id="RHEA:36899"/>
        <dbReference type="Rhea" id="RHEA-COMP:10145"/>
        <dbReference type="Rhea" id="RHEA-COMP:10147"/>
        <dbReference type="ChEBI" id="CHEBI:15378"/>
        <dbReference type="ChEBI" id="CHEBI:57856"/>
        <dbReference type="ChEBI" id="CHEBI:59789"/>
        <dbReference type="ChEBI" id="CHEBI:73542"/>
        <dbReference type="ChEBI" id="CHEBI:74269"/>
        <dbReference type="EC" id="2.1.1.228"/>
    </reaction>
</comment>
<dbReference type="PANTHER" id="PTHR46417">
    <property type="entry name" value="TRNA (GUANINE-N(1)-)-METHYLTRANSFERASE"/>
    <property type="match status" value="1"/>
</dbReference>
<dbReference type="InterPro" id="IPR016009">
    <property type="entry name" value="tRNA_MeTrfase_TRMD/TRM10"/>
</dbReference>
<dbReference type="PANTHER" id="PTHR46417:SF1">
    <property type="entry name" value="TRNA (GUANINE-N(1)-)-METHYLTRANSFERASE"/>
    <property type="match status" value="1"/>
</dbReference>
<evidence type="ECO:0000256" key="4">
    <source>
        <dbReference type="ARBA" id="ARBA00011738"/>
    </source>
</evidence>
<comment type="subcellular location">
    <subcellularLocation>
        <location evidence="2 15 17">Cytoplasm</location>
    </subcellularLocation>
</comment>
<dbReference type="GO" id="GO:0005829">
    <property type="term" value="C:cytosol"/>
    <property type="evidence" value="ECO:0007669"/>
    <property type="project" value="TreeGrafter"/>
</dbReference>
<dbReference type="CDD" id="cd18080">
    <property type="entry name" value="TrmD-like"/>
    <property type="match status" value="1"/>
</dbReference>
<dbReference type="AlphaFoldDB" id="A0A426TYJ3"/>
<evidence type="ECO:0000259" key="18">
    <source>
        <dbReference type="Pfam" id="PF01746"/>
    </source>
</evidence>
<dbReference type="PIRSF" id="PIRSF000386">
    <property type="entry name" value="tRNA_mtase"/>
    <property type="match status" value="1"/>
</dbReference>
<protein>
    <recommendedName>
        <fullName evidence="6 15">tRNA (guanine-N(1)-)-methyltransferase</fullName>
        <ecNumber evidence="5 15">2.1.1.228</ecNumber>
    </recommendedName>
    <alternativeName>
        <fullName evidence="12 15">M1G-methyltransferase</fullName>
    </alternativeName>
    <alternativeName>
        <fullName evidence="13 15">tRNA [GM37] methyltransferase</fullName>
    </alternativeName>
</protein>
<dbReference type="Proteomes" id="UP000280307">
    <property type="component" value="Unassembled WGS sequence"/>
</dbReference>
<feature type="binding site" evidence="15 16">
    <location>
        <position position="115"/>
    </location>
    <ligand>
        <name>S-adenosyl-L-methionine</name>
        <dbReference type="ChEBI" id="CHEBI:59789"/>
    </ligand>
</feature>
<evidence type="ECO:0000256" key="2">
    <source>
        <dbReference type="ARBA" id="ARBA00004496"/>
    </source>
</evidence>
<dbReference type="NCBIfam" id="NF000648">
    <property type="entry name" value="PRK00026.1"/>
    <property type="match status" value="1"/>
</dbReference>
<evidence type="ECO:0000256" key="11">
    <source>
        <dbReference type="ARBA" id="ARBA00022694"/>
    </source>
</evidence>
<feature type="binding site" evidence="15 16">
    <location>
        <begin position="135"/>
        <end position="140"/>
    </location>
    <ligand>
        <name>S-adenosyl-L-methionine</name>
        <dbReference type="ChEBI" id="CHEBI:59789"/>
    </ligand>
</feature>
<keyword evidence="10 15" id="KW-0949">S-adenosyl-L-methionine</keyword>
<evidence type="ECO:0000256" key="6">
    <source>
        <dbReference type="ARBA" id="ARBA00014679"/>
    </source>
</evidence>
<gene>
    <name evidence="15 19" type="primary">trmD</name>
    <name evidence="19" type="ORF">EI684_12040</name>
</gene>
<name>A0A426TYJ3_9CHLR</name>
<dbReference type="HAMAP" id="MF_00605">
    <property type="entry name" value="TrmD"/>
    <property type="match status" value="1"/>
</dbReference>
<evidence type="ECO:0000256" key="10">
    <source>
        <dbReference type="ARBA" id="ARBA00022691"/>
    </source>
</evidence>